<dbReference type="EMBL" id="CBWK010000103">
    <property type="protein sequence ID" value="CDL07788.1"/>
    <property type="molecule type" value="Genomic_DNA"/>
</dbReference>
<protein>
    <submittedName>
        <fullName evidence="1">Uncharacterized protein</fullName>
    </submittedName>
</protein>
<reference evidence="1" key="1">
    <citation type="submission" date="2013-10" db="EMBL/GenBank/DDBJ databases">
        <title>Antibiotic resistance diversity of beta-lactamase producers in the General Hospital Vienna.</title>
        <authorList>
            <person name="Barisic I."/>
            <person name="Mitteregger D."/>
            <person name="Hirschl A.M."/>
            <person name="Noehammer C."/>
            <person name="Wiesinger-Mayr H."/>
        </authorList>
    </citation>
    <scope>NUCLEOTIDE SEQUENCE [LARGE SCALE GENOMIC DNA]</scope>
    <source>
        <strain evidence="1">IS43</strain>
    </source>
</reference>
<dbReference type="AlphaFoldDB" id="W1DEG8"/>
<accession>W1DEG8</accession>
<evidence type="ECO:0000313" key="1">
    <source>
        <dbReference type="EMBL" id="CDL07788.1"/>
    </source>
</evidence>
<dbReference type="Proteomes" id="UP000019183">
    <property type="component" value="Unassembled WGS sequence"/>
</dbReference>
<comment type="caution">
    <text evidence="1">The sequence shown here is derived from an EMBL/GenBank/DDBJ whole genome shotgun (WGS) entry which is preliminary data.</text>
</comment>
<evidence type="ECO:0000313" key="2">
    <source>
        <dbReference type="Proteomes" id="UP000019183"/>
    </source>
</evidence>
<proteinExistence type="predicted"/>
<organism evidence="1 2">
    <name type="scientific">Klebsiella pneumoniae IS43</name>
    <dbReference type="NCBI Taxonomy" id="1432552"/>
    <lineage>
        <taxon>Bacteria</taxon>
        <taxon>Pseudomonadati</taxon>
        <taxon>Pseudomonadota</taxon>
        <taxon>Gammaproteobacteria</taxon>
        <taxon>Enterobacterales</taxon>
        <taxon>Enterobacteriaceae</taxon>
        <taxon>Klebsiella/Raoultella group</taxon>
        <taxon>Klebsiella</taxon>
        <taxon>Klebsiella pneumoniae complex</taxon>
    </lineage>
</organism>
<name>W1DEG8_KLEPN</name>
<sequence length="37" mass="4431">MPFLLLKRLIHHRFQDALRRHYGQLPGAQGLHRRQVA</sequence>
<keyword evidence="2" id="KW-1185">Reference proteome</keyword>